<dbReference type="Pfam" id="PF22612">
    <property type="entry name" value="GH113"/>
    <property type="match status" value="1"/>
</dbReference>
<evidence type="ECO:0000313" key="2">
    <source>
        <dbReference type="EMBL" id="TLS69208.1"/>
    </source>
</evidence>
<reference evidence="2 3" key="1">
    <citation type="journal article" date="2019" name="Appl. Environ. Microbiol.">
        <title>Environmental Evidence and Genomic Insight of Iron-oxidizing Bacteria Preference Towards More Corrosion Resistant Stainless Steel at Higher Salinities.</title>
        <authorList>
            <person name="Garrison C.E."/>
            <person name="Price K.A."/>
            <person name="Field E.K."/>
        </authorList>
    </citation>
    <scope>NUCLEOTIDE SEQUENCE [LARGE SCALE GENOMIC DNA]</scope>
    <source>
        <strain evidence="2 3">P3</strain>
    </source>
</reference>
<proteinExistence type="predicted"/>
<dbReference type="Proteomes" id="UP000306585">
    <property type="component" value="Unassembled WGS sequence"/>
</dbReference>
<sequence>MFDMRRLLPTLLLALVLSSCAAPGLIQNSAMKRGFNVMQHASMSWEHPYARQSLMDMRSTGANAVVLIGFLKQSRPDSVDVSRSSAVRDSELKRAIAYAHELGLYTILKPQMLVPGSWAGEIDPGSEDGWKQWFDAYSREIVRYARFAAAEHVDALVLGTELVHASKHVNWPALIRQVRQVYPYPGKITYAAHNVDGLKAFPYWNLLDTVSLTFYPSLGVTGQRDEMQQYVDRAVTELQQATGSLNKPLWVLEFGMPSAKGASARPWEWRDLHNARVDMTVQKEAIDIWLRALDKPWVDGAFIWVWYSDAKSGTLNDADYTPQNKPAEAIIRRYWR</sequence>
<dbReference type="EMBL" id="VBRY01000001">
    <property type="protein sequence ID" value="TLS69208.1"/>
    <property type="molecule type" value="Genomic_DNA"/>
</dbReference>
<feature type="chain" id="PRO_5024455050" description="Glycosidase-like protein" evidence="1">
    <location>
        <begin position="22"/>
        <end position="336"/>
    </location>
</feature>
<dbReference type="AlphaFoldDB" id="A0A5R9GUQ5"/>
<evidence type="ECO:0000313" key="3">
    <source>
        <dbReference type="Proteomes" id="UP000306585"/>
    </source>
</evidence>
<dbReference type="InterPro" id="IPR017853">
    <property type="entry name" value="GH"/>
</dbReference>
<dbReference type="InterPro" id="IPR055151">
    <property type="entry name" value="GH113"/>
</dbReference>
<evidence type="ECO:0000256" key="1">
    <source>
        <dbReference type="SAM" id="SignalP"/>
    </source>
</evidence>
<protein>
    <recommendedName>
        <fullName evidence="4">Glycosidase-like protein</fullName>
    </recommendedName>
</protein>
<accession>A0A5R9GUQ5</accession>
<name>A0A5R9GUQ5_9PROT</name>
<evidence type="ECO:0008006" key="4">
    <source>
        <dbReference type="Google" id="ProtNLM"/>
    </source>
</evidence>
<organism evidence="2 3">
    <name type="scientific">Mariprofundus erugo</name>
    <dbReference type="NCBI Taxonomy" id="2528639"/>
    <lineage>
        <taxon>Bacteria</taxon>
        <taxon>Pseudomonadati</taxon>
        <taxon>Pseudomonadota</taxon>
        <taxon>Candidatius Mariprofundia</taxon>
        <taxon>Mariprofundales</taxon>
        <taxon>Mariprofundaceae</taxon>
        <taxon>Mariprofundus</taxon>
    </lineage>
</organism>
<dbReference type="CDD" id="cd19608">
    <property type="entry name" value="GH113_mannanase-like"/>
    <property type="match status" value="1"/>
</dbReference>
<dbReference type="RefSeq" id="WP_138238021.1">
    <property type="nucleotide sequence ID" value="NZ_VBRY01000001.1"/>
</dbReference>
<feature type="signal peptide" evidence="1">
    <location>
        <begin position="1"/>
        <end position="21"/>
    </location>
</feature>
<gene>
    <name evidence="2" type="ORF">FEF65_01615</name>
</gene>
<comment type="caution">
    <text evidence="2">The sequence shown here is derived from an EMBL/GenBank/DDBJ whole genome shotgun (WGS) entry which is preliminary data.</text>
</comment>
<dbReference type="Gene3D" id="3.20.20.80">
    <property type="entry name" value="Glycosidases"/>
    <property type="match status" value="1"/>
</dbReference>
<dbReference type="SUPFAM" id="SSF51445">
    <property type="entry name" value="(Trans)glycosidases"/>
    <property type="match status" value="1"/>
</dbReference>
<keyword evidence="1" id="KW-0732">Signal</keyword>
<keyword evidence="3" id="KW-1185">Reference proteome</keyword>
<dbReference type="PROSITE" id="PS51257">
    <property type="entry name" value="PROKAR_LIPOPROTEIN"/>
    <property type="match status" value="1"/>
</dbReference>